<dbReference type="PANTHER" id="PTHR30469:SF16">
    <property type="entry name" value="HAE1 FAMILY EFFLUX PUMP MFP COMPONENT"/>
    <property type="match status" value="1"/>
</dbReference>
<dbReference type="Gene3D" id="2.40.30.170">
    <property type="match status" value="1"/>
</dbReference>
<dbReference type="Gene3D" id="2.40.50.100">
    <property type="match status" value="1"/>
</dbReference>
<keyword evidence="3" id="KW-0732">Signal</keyword>
<dbReference type="GO" id="GO:1990281">
    <property type="term" value="C:efflux pump complex"/>
    <property type="evidence" value="ECO:0007669"/>
    <property type="project" value="TreeGrafter"/>
</dbReference>
<dbReference type="Gene3D" id="2.40.420.20">
    <property type="match status" value="1"/>
</dbReference>
<evidence type="ECO:0000259" key="4">
    <source>
        <dbReference type="Pfam" id="PF25954"/>
    </source>
</evidence>
<evidence type="ECO:0000256" key="1">
    <source>
        <dbReference type="ARBA" id="ARBA00009477"/>
    </source>
</evidence>
<keyword evidence="6" id="KW-1185">Reference proteome</keyword>
<organism evidence="5 6">
    <name type="scientific">Algimonas arctica</name>
    <dbReference type="NCBI Taxonomy" id="1479486"/>
    <lineage>
        <taxon>Bacteria</taxon>
        <taxon>Pseudomonadati</taxon>
        <taxon>Pseudomonadota</taxon>
        <taxon>Alphaproteobacteria</taxon>
        <taxon>Maricaulales</taxon>
        <taxon>Robiginitomaculaceae</taxon>
        <taxon>Algimonas</taxon>
    </lineage>
</organism>
<name>A0A8J3G2Z3_9PROT</name>
<evidence type="ECO:0000313" key="6">
    <source>
        <dbReference type="Proteomes" id="UP000634004"/>
    </source>
</evidence>
<evidence type="ECO:0000256" key="2">
    <source>
        <dbReference type="SAM" id="Coils"/>
    </source>
</evidence>
<comment type="similarity">
    <text evidence="1">Belongs to the membrane fusion protein (MFP) (TC 8.A.1) family.</text>
</comment>
<dbReference type="InterPro" id="IPR006143">
    <property type="entry name" value="RND_pump_MFP"/>
</dbReference>
<dbReference type="AlphaFoldDB" id="A0A8J3G2Z3"/>
<feature type="chain" id="PRO_5035175532" evidence="3">
    <location>
        <begin position="29"/>
        <end position="376"/>
    </location>
</feature>
<dbReference type="Proteomes" id="UP000634004">
    <property type="component" value="Unassembled WGS sequence"/>
</dbReference>
<evidence type="ECO:0000256" key="3">
    <source>
        <dbReference type="SAM" id="SignalP"/>
    </source>
</evidence>
<dbReference type="PANTHER" id="PTHR30469">
    <property type="entry name" value="MULTIDRUG RESISTANCE PROTEIN MDTA"/>
    <property type="match status" value="1"/>
</dbReference>
<reference evidence="5" key="1">
    <citation type="journal article" date="2014" name="Int. J. Syst. Evol. Microbiol.">
        <title>Complete genome sequence of Corynebacterium casei LMG S-19264T (=DSM 44701T), isolated from a smear-ripened cheese.</title>
        <authorList>
            <consortium name="US DOE Joint Genome Institute (JGI-PGF)"/>
            <person name="Walter F."/>
            <person name="Albersmeier A."/>
            <person name="Kalinowski J."/>
            <person name="Ruckert C."/>
        </authorList>
    </citation>
    <scope>NUCLEOTIDE SEQUENCE</scope>
    <source>
        <strain evidence="5">KCTC 32513</strain>
    </source>
</reference>
<accession>A0A8J3G2Z3</accession>
<dbReference type="SUPFAM" id="SSF111369">
    <property type="entry name" value="HlyD-like secretion proteins"/>
    <property type="match status" value="1"/>
</dbReference>
<feature type="signal peptide" evidence="3">
    <location>
        <begin position="1"/>
        <end position="28"/>
    </location>
</feature>
<dbReference type="Gene3D" id="1.10.287.470">
    <property type="entry name" value="Helix hairpin bin"/>
    <property type="match status" value="1"/>
</dbReference>
<feature type="coiled-coil region" evidence="2">
    <location>
        <begin position="102"/>
        <end position="160"/>
    </location>
</feature>
<sequence>MIRPMTQMTRSLPLIMAAFILIGCGSEASTAGAPAGGGPRAANVFVETLQAREFASRIEALGTLSPKEQVDLTLNAADRVQSLYFDDGQRVRKGQTLVSLAQREQRALVEAEEARVAEARQQLDRVNRLIESKAVSQSEVDQAQRDLDSTLAQLRAVQSRQKDRVLVAPFDGVLGFRQVSVGSYVQPGAVVARLVDDSEMNLEFAVPSIFLRLMGPGTDVTAQTDDLPGQIFTGTVASVDNAIDPVTRTVMVRAKLPNPEQSLVSGMFMNVTARAEARRVPAVLEEAIQPVGPRNFVFVVETRDGVDVAVRKEVQLGLHQDGYVEVKSGVAAGTRIVTDGIIGVRDGGAVKIQSPDILKPVTGGLSGPSSDALVRD</sequence>
<reference evidence="5" key="2">
    <citation type="submission" date="2020-09" db="EMBL/GenBank/DDBJ databases">
        <authorList>
            <person name="Sun Q."/>
            <person name="Kim S."/>
        </authorList>
    </citation>
    <scope>NUCLEOTIDE SEQUENCE</scope>
    <source>
        <strain evidence="5">KCTC 32513</strain>
    </source>
</reference>
<protein>
    <submittedName>
        <fullName evidence="5">MexH family multidrug efflux RND transporter periplasmic adaptor subunit</fullName>
    </submittedName>
</protein>
<keyword evidence="2" id="KW-0175">Coiled coil</keyword>
<dbReference type="Pfam" id="PF25954">
    <property type="entry name" value="Beta-barrel_RND_2"/>
    <property type="match status" value="1"/>
</dbReference>
<dbReference type="GO" id="GO:0015562">
    <property type="term" value="F:efflux transmembrane transporter activity"/>
    <property type="evidence" value="ECO:0007669"/>
    <property type="project" value="TreeGrafter"/>
</dbReference>
<comment type="caution">
    <text evidence="5">The sequence shown here is derived from an EMBL/GenBank/DDBJ whole genome shotgun (WGS) entry which is preliminary data.</text>
</comment>
<evidence type="ECO:0000313" key="5">
    <source>
        <dbReference type="EMBL" id="GHA97805.1"/>
    </source>
</evidence>
<dbReference type="FunFam" id="2.40.30.170:FF:000010">
    <property type="entry name" value="Efflux RND transporter periplasmic adaptor subunit"/>
    <property type="match status" value="1"/>
</dbReference>
<gene>
    <name evidence="5" type="ORF">GCM10009069_20980</name>
</gene>
<dbReference type="InterPro" id="IPR058792">
    <property type="entry name" value="Beta-barrel_RND_2"/>
</dbReference>
<dbReference type="PROSITE" id="PS51257">
    <property type="entry name" value="PROKAR_LIPOPROTEIN"/>
    <property type="match status" value="1"/>
</dbReference>
<dbReference type="EMBL" id="BMZH01000008">
    <property type="protein sequence ID" value="GHA97805.1"/>
    <property type="molecule type" value="Genomic_DNA"/>
</dbReference>
<proteinExistence type="inferred from homology"/>
<dbReference type="NCBIfam" id="TIGR01730">
    <property type="entry name" value="RND_mfp"/>
    <property type="match status" value="1"/>
</dbReference>
<feature type="domain" description="CusB-like beta-barrel" evidence="4">
    <location>
        <begin position="202"/>
        <end position="276"/>
    </location>
</feature>